<evidence type="ECO:0000256" key="5">
    <source>
        <dbReference type="ARBA" id="ARBA00012588"/>
    </source>
</evidence>
<dbReference type="GO" id="GO:0004373">
    <property type="term" value="F:alpha-1,4-glucan glucosyltransferase (UDP-glucose donor) activity"/>
    <property type="evidence" value="ECO:0007669"/>
    <property type="project" value="InterPro"/>
</dbReference>
<evidence type="ECO:0000256" key="10">
    <source>
        <dbReference type="ARBA" id="ARBA00031722"/>
    </source>
</evidence>
<evidence type="ECO:0000313" key="14">
    <source>
        <dbReference type="EMBL" id="MBN7826086.1"/>
    </source>
</evidence>
<evidence type="ECO:0000259" key="12">
    <source>
        <dbReference type="Pfam" id="PF00534"/>
    </source>
</evidence>
<dbReference type="Proteomes" id="UP000664654">
    <property type="component" value="Unassembled WGS sequence"/>
</dbReference>
<dbReference type="InterPro" id="IPR013534">
    <property type="entry name" value="Starch_synth_cat_dom"/>
</dbReference>
<dbReference type="NCBIfam" id="TIGR02095">
    <property type="entry name" value="glgA"/>
    <property type="match status" value="1"/>
</dbReference>
<comment type="function">
    <text evidence="2 11">Synthesizes alpha-1,4-glucan chains using ADP-glucose.</text>
</comment>
<dbReference type="SUPFAM" id="SSF53756">
    <property type="entry name" value="UDP-Glycosyltransferase/glycogen phosphorylase"/>
    <property type="match status" value="1"/>
</dbReference>
<name>A0A939DQH8_9ALTE</name>
<dbReference type="InterPro" id="IPR001296">
    <property type="entry name" value="Glyco_trans_1"/>
</dbReference>
<dbReference type="GO" id="GO:0005829">
    <property type="term" value="C:cytosol"/>
    <property type="evidence" value="ECO:0007669"/>
    <property type="project" value="TreeGrafter"/>
</dbReference>
<accession>A0A939DQH8</accession>
<feature type="domain" description="Glycosyl transferase family 1" evidence="12">
    <location>
        <begin position="288"/>
        <end position="436"/>
    </location>
</feature>
<keyword evidence="9 11" id="KW-0320">Glycogen biosynthesis</keyword>
<dbReference type="Gene3D" id="3.40.50.2000">
    <property type="entry name" value="Glycogen Phosphorylase B"/>
    <property type="match status" value="2"/>
</dbReference>
<comment type="caution">
    <text evidence="14">The sequence shown here is derived from an EMBL/GenBank/DDBJ whole genome shotgun (WGS) entry which is preliminary data.</text>
</comment>
<sequence length="479" mass="54215">MKILFVVSEVEDLAKTGGLADVAKSLPIALRSLGHDVRIVKPYYKQLADKFKLENVSDEQQVHAGDKEYRFNIKRLELESVPVYCVDYPDYFHRAGLYSDGYQPFGDNAERFAFFSLAALQTARAVDFQPDIIHCNDWHTSLCSYFIKRDQSGFFARTKSLLTIHNGAYQGSYRFADIPFLRPHSELAAQIDSHGNLNFLKMGIVYADKINAVSPNYARELLTPLGSHNLYHELQSRANDVTGILNGCDYQQWDPASDTWLPANYNSESLKGKKVCKKALQEEVGLPVKDGVPLIGMLCRLTEQKGFGYLLPILGQLLQHNVQVLVIGTGDPVISDVLQFNAAQHPDKLVFRDDFSTRIAHMLEAGCDFFLMPSLFEPCGLNQMYSLAFGTIPIVRAVGGLRDTVLDLQMLPEQATGFMFEAPDSSALLNCVRRALLFYHEYPDEFVQMQKRAMRHRFTWYDAALNYQALYQNCLPMDN</sequence>
<evidence type="ECO:0000256" key="1">
    <source>
        <dbReference type="ARBA" id="ARBA00001478"/>
    </source>
</evidence>
<evidence type="ECO:0000256" key="2">
    <source>
        <dbReference type="ARBA" id="ARBA00002764"/>
    </source>
</evidence>
<feature type="domain" description="Starch synthase catalytic" evidence="13">
    <location>
        <begin position="2"/>
        <end position="232"/>
    </location>
</feature>
<evidence type="ECO:0000256" key="8">
    <source>
        <dbReference type="ARBA" id="ARBA00022679"/>
    </source>
</evidence>
<keyword evidence="15" id="KW-1185">Reference proteome</keyword>
<proteinExistence type="inferred from homology"/>
<dbReference type="CDD" id="cd03791">
    <property type="entry name" value="GT5_Glycogen_synthase_DULL1-like"/>
    <property type="match status" value="1"/>
</dbReference>
<dbReference type="PANTHER" id="PTHR45825:SF11">
    <property type="entry name" value="ALPHA AMYLASE DOMAIN-CONTAINING PROTEIN"/>
    <property type="match status" value="1"/>
</dbReference>
<evidence type="ECO:0000256" key="6">
    <source>
        <dbReference type="ARBA" id="ARBA00019935"/>
    </source>
</evidence>
<dbReference type="EMBL" id="JAFKCV010000006">
    <property type="protein sequence ID" value="MBN7826086.1"/>
    <property type="molecule type" value="Genomic_DNA"/>
</dbReference>
<evidence type="ECO:0000256" key="9">
    <source>
        <dbReference type="ARBA" id="ARBA00023056"/>
    </source>
</evidence>
<evidence type="ECO:0000256" key="3">
    <source>
        <dbReference type="ARBA" id="ARBA00004964"/>
    </source>
</evidence>
<dbReference type="Pfam" id="PF08323">
    <property type="entry name" value="Glyco_transf_5"/>
    <property type="match status" value="1"/>
</dbReference>
<keyword evidence="7 11" id="KW-0328">Glycosyltransferase</keyword>
<dbReference type="GO" id="GO:0005978">
    <property type="term" value="P:glycogen biosynthetic process"/>
    <property type="evidence" value="ECO:0007669"/>
    <property type="project" value="UniProtKB-UniRule"/>
</dbReference>
<dbReference type="HAMAP" id="MF_00484">
    <property type="entry name" value="Glycogen_synth"/>
    <property type="match status" value="1"/>
</dbReference>
<evidence type="ECO:0000259" key="13">
    <source>
        <dbReference type="Pfam" id="PF08323"/>
    </source>
</evidence>
<keyword evidence="8 11" id="KW-0808">Transferase</keyword>
<evidence type="ECO:0000256" key="7">
    <source>
        <dbReference type="ARBA" id="ARBA00022676"/>
    </source>
</evidence>
<dbReference type="EC" id="2.4.1.21" evidence="5 11"/>
<comment type="catalytic activity">
    <reaction evidence="1 11">
        <text>[(1-&gt;4)-alpha-D-glucosyl](n) + ADP-alpha-D-glucose = [(1-&gt;4)-alpha-D-glucosyl](n+1) + ADP + H(+)</text>
        <dbReference type="Rhea" id="RHEA:18189"/>
        <dbReference type="Rhea" id="RHEA-COMP:9584"/>
        <dbReference type="Rhea" id="RHEA-COMP:9587"/>
        <dbReference type="ChEBI" id="CHEBI:15378"/>
        <dbReference type="ChEBI" id="CHEBI:15444"/>
        <dbReference type="ChEBI" id="CHEBI:57498"/>
        <dbReference type="ChEBI" id="CHEBI:456216"/>
        <dbReference type="EC" id="2.4.1.21"/>
    </reaction>
</comment>
<evidence type="ECO:0000256" key="11">
    <source>
        <dbReference type="HAMAP-Rule" id="MF_00484"/>
    </source>
</evidence>
<protein>
    <recommendedName>
        <fullName evidence="6 11">Glycogen synthase</fullName>
        <ecNumber evidence="5 11">2.4.1.21</ecNumber>
    </recommendedName>
    <alternativeName>
        <fullName evidence="10 11">Starch [bacterial glycogen] synthase</fullName>
    </alternativeName>
</protein>
<dbReference type="Pfam" id="PF00534">
    <property type="entry name" value="Glycos_transf_1"/>
    <property type="match status" value="1"/>
</dbReference>
<dbReference type="PANTHER" id="PTHR45825">
    <property type="entry name" value="GRANULE-BOUND STARCH SYNTHASE 1, CHLOROPLASTIC/AMYLOPLASTIC"/>
    <property type="match status" value="1"/>
</dbReference>
<dbReference type="RefSeq" id="WP_206574247.1">
    <property type="nucleotide sequence ID" value="NZ_JAFKCV010000006.1"/>
</dbReference>
<gene>
    <name evidence="11 14" type="primary">glgA</name>
    <name evidence="14" type="ORF">J0A66_12680</name>
</gene>
<comment type="similarity">
    <text evidence="4 11">Belongs to the glycosyltransferase 1 family. Bacterial/plant glycogen synthase subfamily.</text>
</comment>
<dbReference type="GO" id="GO:0009011">
    <property type="term" value="F:alpha-1,4-glucan glucosyltransferase (ADP-glucose donor) activity"/>
    <property type="evidence" value="ECO:0007669"/>
    <property type="project" value="UniProtKB-UniRule"/>
</dbReference>
<dbReference type="NCBIfam" id="NF001903">
    <property type="entry name" value="PRK00654.2-2"/>
    <property type="match status" value="1"/>
</dbReference>
<evidence type="ECO:0000256" key="4">
    <source>
        <dbReference type="ARBA" id="ARBA00010281"/>
    </source>
</evidence>
<dbReference type="InterPro" id="IPR011835">
    <property type="entry name" value="GS/SS"/>
</dbReference>
<organism evidence="14 15">
    <name type="scientific">Bowmanella dokdonensis</name>
    <dbReference type="NCBI Taxonomy" id="751969"/>
    <lineage>
        <taxon>Bacteria</taxon>
        <taxon>Pseudomonadati</taxon>
        <taxon>Pseudomonadota</taxon>
        <taxon>Gammaproteobacteria</taxon>
        <taxon>Alteromonadales</taxon>
        <taxon>Alteromonadaceae</taxon>
        <taxon>Bowmanella</taxon>
    </lineage>
</organism>
<feature type="binding site" evidence="11">
    <location>
        <position position="15"/>
    </location>
    <ligand>
        <name>ADP-alpha-D-glucose</name>
        <dbReference type="ChEBI" id="CHEBI:57498"/>
    </ligand>
</feature>
<evidence type="ECO:0000313" key="15">
    <source>
        <dbReference type="Proteomes" id="UP000664654"/>
    </source>
</evidence>
<comment type="pathway">
    <text evidence="3 11">Glycan biosynthesis; glycogen biosynthesis.</text>
</comment>
<dbReference type="AlphaFoldDB" id="A0A939DQH8"/>
<reference evidence="14" key="1">
    <citation type="submission" date="2021-03" db="EMBL/GenBank/DDBJ databases">
        <title>novel species isolated from a fishpond in China.</title>
        <authorList>
            <person name="Lu H."/>
            <person name="Cai Z."/>
        </authorList>
    </citation>
    <scope>NUCLEOTIDE SEQUENCE</scope>
    <source>
        <strain evidence="14">JCM 30855</strain>
    </source>
</reference>